<dbReference type="InterPro" id="IPR011990">
    <property type="entry name" value="TPR-like_helical_dom_sf"/>
</dbReference>
<keyword evidence="5" id="KW-1185">Reference proteome</keyword>
<evidence type="ECO:0000259" key="3">
    <source>
        <dbReference type="PROSITE" id="PS51755"/>
    </source>
</evidence>
<dbReference type="Proteomes" id="UP001559025">
    <property type="component" value="Unassembled WGS sequence"/>
</dbReference>
<evidence type="ECO:0000313" key="4">
    <source>
        <dbReference type="EMBL" id="MEX4010579.1"/>
    </source>
</evidence>
<reference evidence="4 5" key="1">
    <citation type="submission" date="2024-01" db="EMBL/GenBank/DDBJ databases">
        <title>New evidence supports the origin of RcGTA from prophage.</title>
        <authorList>
            <person name="Xu Y."/>
            <person name="Liu B."/>
            <person name="Chen F."/>
        </authorList>
    </citation>
    <scope>NUCLEOTIDE SEQUENCE [LARGE SCALE GENOMIC DNA]</scope>
    <source>
        <strain evidence="4 5">CBW1107-2</strain>
    </source>
</reference>
<dbReference type="Gene3D" id="1.25.40.10">
    <property type="entry name" value="Tetratricopeptide repeat domain"/>
    <property type="match status" value="1"/>
</dbReference>
<proteinExistence type="predicted"/>
<organism evidence="4 5">
    <name type="scientific">Neoaquamicrobium sediminum</name>
    <dbReference type="NCBI Taxonomy" id="1849104"/>
    <lineage>
        <taxon>Bacteria</taxon>
        <taxon>Pseudomonadati</taxon>
        <taxon>Pseudomonadota</taxon>
        <taxon>Alphaproteobacteria</taxon>
        <taxon>Hyphomicrobiales</taxon>
        <taxon>Phyllobacteriaceae</taxon>
        <taxon>Neoaquamicrobium</taxon>
    </lineage>
</organism>
<accession>A0ABV3X0V9</accession>
<dbReference type="InterPro" id="IPR036388">
    <property type="entry name" value="WH-like_DNA-bd_sf"/>
</dbReference>
<name>A0ABV3X0V9_9HYPH</name>
<dbReference type="RefSeq" id="WP_368805244.1">
    <property type="nucleotide sequence ID" value="NZ_JAZHFV010000017.1"/>
</dbReference>
<feature type="DNA-binding region" description="OmpR/PhoB-type" evidence="2">
    <location>
        <begin position="17"/>
        <end position="114"/>
    </location>
</feature>
<sequence>MLQISEKLAWEPALDQQCSIRFGDFTLNRARGRLEDATGAERFLRPKSYRVLEVLAERCGQLVSKDDLVNEAWPNVFVSDDSLAHCISDIRRAFGPGAADLLRTVPKRGYALAVPGSDSQFPLPPITKLRDMRTGVVALALAVAAAGLSWALHDNERVVEPVAANSLVGQANAFLEARDWRRREDNEQARRLLETALATEPGNSDALASLGLTYWLEVKHLAWGGGRREMERALSLVERAVASGGSARSHRLLAEMRLLAPFPDKRSSVDALASARAAVAIDGDDPDNLAVLAQALALTGRSTEAVGMIEQALLLKQSPPDWYHQIAGLSYLLAGEPTQAAEQLGPLYGAGTFANARWWSGWLFAASLAHAGRTDEASRVVESALARRPERSASAVAQSLYGLSNEEDLRLVLDGLRLAGMRG</sequence>
<dbReference type="SMART" id="SM00862">
    <property type="entry name" value="Trans_reg_C"/>
    <property type="match status" value="1"/>
</dbReference>
<protein>
    <submittedName>
        <fullName evidence="4">Winged helix-turn-helix domain-containing protein</fullName>
    </submittedName>
</protein>
<dbReference type="PROSITE" id="PS51755">
    <property type="entry name" value="OMPR_PHOB"/>
    <property type="match status" value="1"/>
</dbReference>
<gene>
    <name evidence="4" type="ORF">V1479_25045</name>
</gene>
<dbReference type="Gene3D" id="1.10.10.10">
    <property type="entry name" value="Winged helix-like DNA-binding domain superfamily/Winged helix DNA-binding domain"/>
    <property type="match status" value="1"/>
</dbReference>
<keyword evidence="1 2" id="KW-0238">DNA-binding</keyword>
<evidence type="ECO:0000313" key="5">
    <source>
        <dbReference type="Proteomes" id="UP001559025"/>
    </source>
</evidence>
<dbReference type="SUPFAM" id="SSF46894">
    <property type="entry name" value="C-terminal effector domain of the bipartite response regulators"/>
    <property type="match status" value="1"/>
</dbReference>
<dbReference type="CDD" id="cd00383">
    <property type="entry name" value="trans_reg_C"/>
    <property type="match status" value="1"/>
</dbReference>
<evidence type="ECO:0000256" key="2">
    <source>
        <dbReference type="PROSITE-ProRule" id="PRU01091"/>
    </source>
</evidence>
<feature type="domain" description="OmpR/PhoB-type" evidence="3">
    <location>
        <begin position="17"/>
        <end position="114"/>
    </location>
</feature>
<evidence type="ECO:0000256" key="1">
    <source>
        <dbReference type="ARBA" id="ARBA00023125"/>
    </source>
</evidence>
<dbReference type="Pfam" id="PF00486">
    <property type="entry name" value="Trans_reg_C"/>
    <property type="match status" value="1"/>
</dbReference>
<dbReference type="SUPFAM" id="SSF48452">
    <property type="entry name" value="TPR-like"/>
    <property type="match status" value="1"/>
</dbReference>
<dbReference type="InterPro" id="IPR001867">
    <property type="entry name" value="OmpR/PhoB-type_DNA-bd"/>
</dbReference>
<dbReference type="EMBL" id="JAZHFV010000017">
    <property type="protein sequence ID" value="MEX4010579.1"/>
    <property type="molecule type" value="Genomic_DNA"/>
</dbReference>
<dbReference type="InterPro" id="IPR016032">
    <property type="entry name" value="Sig_transdc_resp-reg_C-effctor"/>
</dbReference>
<comment type="caution">
    <text evidence="4">The sequence shown here is derived from an EMBL/GenBank/DDBJ whole genome shotgun (WGS) entry which is preliminary data.</text>
</comment>